<keyword evidence="2" id="KW-1185">Reference proteome</keyword>
<dbReference type="EMBL" id="FR773153">
    <property type="protein sequence ID" value="CBY92311.1"/>
    <property type="molecule type" value="Genomic_DNA"/>
</dbReference>
<dbReference type="OrthoDB" id="9823648at2"/>
<dbReference type="HOGENOM" id="CLU_098620_0_0_14"/>
<organism evidence="1 2">
    <name type="scientific">Mycoplasma haemofelis (strain Langford 1)</name>
    <name type="common">Haemobartonella felis</name>
    <dbReference type="NCBI Taxonomy" id="941640"/>
    <lineage>
        <taxon>Bacteria</taxon>
        <taxon>Bacillati</taxon>
        <taxon>Mycoplasmatota</taxon>
        <taxon>Mollicutes</taxon>
        <taxon>Mycoplasmataceae</taxon>
        <taxon>Mycoplasma</taxon>
    </lineage>
</organism>
<name>E8ZGP0_MYCHL</name>
<dbReference type="KEGG" id="mha:HF1_03030"/>
<evidence type="ECO:0000313" key="2">
    <source>
        <dbReference type="Proteomes" id="UP000008637"/>
    </source>
</evidence>
<sequence>MTPLTKAASATAVAGTAATGGIYLGTDLFKDKKVEIASLLKTAHPNKRLITSKTVSDDAWKKAYKTYREANKDKTKDIWSLKDWTKPQDTVEETNATDDFISKCNSNSKLSVVGKDDPLYKQVLAYCTRDTLVSDLISEYGKGKKLLSKDGSDQDAAWKAAWNVYKTRNKDKGENLDPWKLNNWNTKKSGDELPDNYKDKCVEYSKKAAYQLEDENYKNVLDWCTA</sequence>
<reference evidence="1 2" key="1">
    <citation type="journal article" date="2011" name="J. Bacteriol.">
        <title>Complete genome sequence of Mycoplasma haemofelis, a hemotropic mycoplasma.</title>
        <authorList>
            <person name="Barker E.N."/>
            <person name="Helps C.R."/>
            <person name="Peters I.R."/>
            <person name="Darby A.C."/>
            <person name="Radford A.D."/>
            <person name="Tasker S."/>
        </authorList>
    </citation>
    <scope>NUCLEOTIDE SEQUENCE [LARGE SCALE GENOMIC DNA]</scope>
    <source>
        <strain evidence="1 2">Langford 1</strain>
    </source>
</reference>
<accession>E8ZGP0</accession>
<dbReference type="Proteomes" id="UP000008637">
    <property type="component" value="Chromosome"/>
</dbReference>
<gene>
    <name evidence="1" type="ordered locus">HF1_03030</name>
</gene>
<protein>
    <submittedName>
        <fullName evidence="1">Uncharacterized protein</fullName>
    </submittedName>
</protein>
<evidence type="ECO:0000313" key="1">
    <source>
        <dbReference type="EMBL" id="CBY92311.1"/>
    </source>
</evidence>
<dbReference type="AlphaFoldDB" id="E8ZGP0"/>
<proteinExistence type="predicted"/>